<dbReference type="PANTHER" id="PTHR43569">
    <property type="entry name" value="AMIDOHYDROLASE"/>
    <property type="match status" value="1"/>
</dbReference>
<dbReference type="InterPro" id="IPR052350">
    <property type="entry name" value="Metallo-dep_Lactonases"/>
</dbReference>
<evidence type="ECO:0000313" key="3">
    <source>
        <dbReference type="EMBL" id="NDV34151.1"/>
    </source>
</evidence>
<dbReference type="Pfam" id="PF04909">
    <property type="entry name" value="Amidohydro_2"/>
    <property type="match status" value="1"/>
</dbReference>
<accession>A0A6B2LB40</accession>
<protein>
    <recommendedName>
        <fullName evidence="2">Amidohydrolase-related domain-containing protein</fullName>
    </recommendedName>
</protein>
<evidence type="ECO:0000259" key="2">
    <source>
        <dbReference type="Pfam" id="PF04909"/>
    </source>
</evidence>
<reference evidence="3" key="1">
    <citation type="journal article" date="2020" name="J. Eukaryot. Microbiol.">
        <title>De novo Sequencing, Assembly and Annotation of the Transcriptome for the Free-Living Testate Amoeba Arcella intermedia.</title>
        <authorList>
            <person name="Ribeiro G.M."/>
            <person name="Porfirio-Sousa A.L."/>
            <person name="Maurer-Alcala X.X."/>
            <person name="Katz L.A."/>
            <person name="Lahr D.J.G."/>
        </authorList>
    </citation>
    <scope>NUCLEOTIDE SEQUENCE</scope>
</reference>
<dbReference type="GO" id="GO:0016787">
    <property type="term" value="F:hydrolase activity"/>
    <property type="evidence" value="ECO:0007669"/>
    <property type="project" value="InterPro"/>
</dbReference>
<sequence length="283" mass="31610">MGDIAKKYPTYLPHHYLEEFKMKGFILKKAVYVEAISDDYLAEAKWADALFRPSPVEFALVAYAPLQDPDVDKTLSEYAKLPSVRGIRQILNHHPTNPALTWPGVTEDLLDNPRWAQGYARLARHGFSFDLQLNPHQMPKAARLLAAFPGTPVVVDHLGCLFLDPARPEGAAEAAWREGMAALARLPHVYVKISMLGFSAADWAVSAPGRRRVRGWVAETIGLFGAERCMFASNFPVDLPGVGSAQKLYEAFEELVSDLSPKQKSQLFYQTAKSFYRFNDANL</sequence>
<organism evidence="3">
    <name type="scientific">Arcella intermedia</name>
    <dbReference type="NCBI Taxonomy" id="1963864"/>
    <lineage>
        <taxon>Eukaryota</taxon>
        <taxon>Amoebozoa</taxon>
        <taxon>Tubulinea</taxon>
        <taxon>Elardia</taxon>
        <taxon>Arcellinida</taxon>
        <taxon>Sphaerothecina</taxon>
        <taxon>Arcellidae</taxon>
        <taxon>Arcella</taxon>
    </lineage>
</organism>
<dbReference type="InterPro" id="IPR006680">
    <property type="entry name" value="Amidohydro-rel"/>
</dbReference>
<dbReference type="EMBL" id="GIBP01005182">
    <property type="protein sequence ID" value="NDV34151.1"/>
    <property type="molecule type" value="Transcribed_RNA"/>
</dbReference>
<comment type="similarity">
    <text evidence="1">Belongs to the metallo-dependent hydrolases superfamily.</text>
</comment>
<dbReference type="PANTHER" id="PTHR43569:SF1">
    <property type="entry name" value="BLL3371 PROTEIN"/>
    <property type="match status" value="1"/>
</dbReference>
<dbReference type="Gene3D" id="3.20.20.140">
    <property type="entry name" value="Metal-dependent hydrolases"/>
    <property type="match status" value="1"/>
</dbReference>
<name>A0A6B2LB40_9EUKA</name>
<evidence type="ECO:0000256" key="1">
    <source>
        <dbReference type="ARBA" id="ARBA00038310"/>
    </source>
</evidence>
<feature type="domain" description="Amidohydrolase-related" evidence="2">
    <location>
        <begin position="18"/>
        <end position="278"/>
    </location>
</feature>
<dbReference type="AlphaFoldDB" id="A0A6B2LB40"/>
<proteinExistence type="inferred from homology"/>
<dbReference type="InterPro" id="IPR032466">
    <property type="entry name" value="Metal_Hydrolase"/>
</dbReference>
<dbReference type="SUPFAM" id="SSF51556">
    <property type="entry name" value="Metallo-dependent hydrolases"/>
    <property type="match status" value="1"/>
</dbReference>